<dbReference type="AlphaFoldDB" id="A0A9W8JX38"/>
<comment type="caution">
    <text evidence="1">The sequence shown here is derived from an EMBL/GenBank/DDBJ whole genome shotgun (WGS) entry which is preliminary data.</text>
</comment>
<name>A0A9W8JX38_9AGAR</name>
<sequence>MAADVQSLFSRYILGYVHARRTQLVLSSTDFHYDYINKTLIPSLKAAPCVEAYPLLACPKHVDPFCFNLDPSVVVDLPPGTTLKLLKGNHRVHAEEVMALYEGPSFLWLVLVLHPDTLQLAPPLVKFLRRAHLTPPLCAWPRNPALLLKHVILLTQYLHMANQPELVSGVIDCLVIPEEVRPRKKTELLSDVFRRIVSSREIVDAVIHSDLLSEQLWMEGQEKTVFFLYYLRRFNLGSTAARVISASAKMSRALSCQLYRPFRIQDIIPPPALSAGVLHGDWEQLDKLRQIEDSFASISFDAVWAIVSSVSMEFGLPHMLLTPSSLGTNSSSNMPLNMYLHQTREVLKGGILLTLGFAPFATLSPSVKLQKTPSNEHHDIWHILMRYLHDAGCPDIPQKIRLIEGLLSPENATCMGEAWTSIVLGMDGEEAPTSVTNPDLDLDKNPLAKSVVRAWARAHAGAQPNASMLTTLPYQIL</sequence>
<accession>A0A9W8JX38</accession>
<evidence type="ECO:0000313" key="1">
    <source>
        <dbReference type="EMBL" id="KAJ3505133.1"/>
    </source>
</evidence>
<organism evidence="1 2">
    <name type="scientific">Agrocybe chaxingu</name>
    <dbReference type="NCBI Taxonomy" id="84603"/>
    <lineage>
        <taxon>Eukaryota</taxon>
        <taxon>Fungi</taxon>
        <taxon>Dikarya</taxon>
        <taxon>Basidiomycota</taxon>
        <taxon>Agaricomycotina</taxon>
        <taxon>Agaricomycetes</taxon>
        <taxon>Agaricomycetidae</taxon>
        <taxon>Agaricales</taxon>
        <taxon>Agaricineae</taxon>
        <taxon>Strophariaceae</taxon>
        <taxon>Agrocybe</taxon>
    </lineage>
</organism>
<reference evidence="1" key="1">
    <citation type="submission" date="2022-07" db="EMBL/GenBank/DDBJ databases">
        <title>Genome Sequence of Agrocybe chaxingu.</title>
        <authorList>
            <person name="Buettner E."/>
        </authorList>
    </citation>
    <scope>NUCLEOTIDE SEQUENCE</scope>
    <source>
        <strain evidence="1">MP-N11</strain>
    </source>
</reference>
<evidence type="ECO:0000313" key="2">
    <source>
        <dbReference type="Proteomes" id="UP001148786"/>
    </source>
</evidence>
<proteinExistence type="predicted"/>
<keyword evidence="2" id="KW-1185">Reference proteome</keyword>
<gene>
    <name evidence="1" type="ORF">NLJ89_g7568</name>
</gene>
<dbReference type="Proteomes" id="UP001148786">
    <property type="component" value="Unassembled WGS sequence"/>
</dbReference>
<dbReference type="OrthoDB" id="10635200at2759"/>
<dbReference type="EMBL" id="JANKHO010000920">
    <property type="protein sequence ID" value="KAJ3505133.1"/>
    <property type="molecule type" value="Genomic_DNA"/>
</dbReference>
<protein>
    <submittedName>
        <fullName evidence="1">Uncharacterized protein</fullName>
    </submittedName>
</protein>